<dbReference type="GeneID" id="98567068"/>
<comment type="caution">
    <text evidence="1">The sequence shown here is derived from an EMBL/GenBank/DDBJ whole genome shotgun (WGS) entry which is preliminary data.</text>
</comment>
<keyword evidence="2" id="KW-1185">Reference proteome</keyword>
<evidence type="ECO:0000313" key="2">
    <source>
        <dbReference type="Proteomes" id="UP000287239"/>
    </source>
</evidence>
<dbReference type="AlphaFoldDB" id="A0A429ZUQ3"/>
<reference evidence="1 2" key="1">
    <citation type="submission" date="2017-05" db="EMBL/GenBank/DDBJ databases">
        <title>Vagococcus spp. assemblies.</title>
        <authorList>
            <person name="Gulvik C.A."/>
        </authorList>
    </citation>
    <scope>NUCLEOTIDE SEQUENCE [LARGE SCALE GENOMIC DNA]</scope>
    <source>
        <strain evidence="1 2">NCFB 2777</strain>
    </source>
</reference>
<organism evidence="1 2">
    <name type="scientific">Vagococcus salmoninarum</name>
    <dbReference type="NCBI Taxonomy" id="2739"/>
    <lineage>
        <taxon>Bacteria</taxon>
        <taxon>Bacillati</taxon>
        <taxon>Bacillota</taxon>
        <taxon>Bacilli</taxon>
        <taxon>Lactobacillales</taxon>
        <taxon>Enterococcaceae</taxon>
        <taxon>Vagococcus</taxon>
    </lineage>
</organism>
<sequence>MKKQLIILTSLLMIPLALWGLTLLSPPKTNKSLPLVSTAQSSEDAASLRLELTEVDDTRIHFLLINDSTVTYSYIMTDQKLDVLIGEAWQETAKRKTANYIAAPISAKSSSEFSVPLPEEQYQRRPLRLTLHLIDEQGNTTYLKCQFEL</sequence>
<dbReference type="EMBL" id="NGJU01000002">
    <property type="protein sequence ID" value="RST97407.1"/>
    <property type="molecule type" value="Genomic_DNA"/>
</dbReference>
<protein>
    <submittedName>
        <fullName evidence="1">Uncharacterized protein</fullName>
    </submittedName>
</protein>
<dbReference type="RefSeq" id="WP_126778153.1">
    <property type="nucleotide sequence ID" value="NZ_NGJU01000002.1"/>
</dbReference>
<accession>A0A429ZUQ3</accession>
<name>A0A429ZUQ3_9ENTE</name>
<evidence type="ECO:0000313" key="1">
    <source>
        <dbReference type="EMBL" id="RST97407.1"/>
    </source>
</evidence>
<proteinExistence type="predicted"/>
<gene>
    <name evidence="1" type="ORF">CBF35_01695</name>
</gene>
<dbReference type="Proteomes" id="UP000287239">
    <property type="component" value="Unassembled WGS sequence"/>
</dbReference>